<keyword evidence="1" id="KW-0812">Transmembrane</keyword>
<protein>
    <submittedName>
        <fullName evidence="2">DCC1-like thiol-disulfide oxidoreductase family protein</fullName>
    </submittedName>
</protein>
<feature type="transmembrane region" description="Helical" evidence="1">
    <location>
        <begin position="230"/>
        <end position="254"/>
    </location>
</feature>
<reference evidence="2 3" key="1">
    <citation type="submission" date="2022-06" db="EMBL/GenBank/DDBJ databases">
        <title>Halogeometricum sp. a new haloarchaeum isolate from saline soil.</title>
        <authorList>
            <person name="Strakova D."/>
            <person name="Galisteo C."/>
            <person name="Sanchez-Porro C."/>
            <person name="Ventosa A."/>
        </authorList>
    </citation>
    <scope>NUCLEOTIDE SEQUENCE [LARGE SCALE GENOMIC DNA]</scope>
    <source>
        <strain evidence="3">S3BR25-2</strain>
    </source>
</reference>
<evidence type="ECO:0000256" key="1">
    <source>
        <dbReference type="SAM" id="Phobius"/>
    </source>
</evidence>
<dbReference type="InterPro" id="IPR007263">
    <property type="entry name" value="DCC1-like"/>
</dbReference>
<keyword evidence="1" id="KW-1133">Transmembrane helix</keyword>
<keyword evidence="3" id="KW-1185">Reference proteome</keyword>
<feature type="transmembrane region" description="Helical" evidence="1">
    <location>
        <begin position="116"/>
        <end position="133"/>
    </location>
</feature>
<organism evidence="2 3">
    <name type="scientific">Halogeometricum luteum</name>
    <dbReference type="NCBI Taxonomy" id="2950537"/>
    <lineage>
        <taxon>Archaea</taxon>
        <taxon>Methanobacteriati</taxon>
        <taxon>Methanobacteriota</taxon>
        <taxon>Stenosarchaea group</taxon>
        <taxon>Halobacteria</taxon>
        <taxon>Halobacteriales</taxon>
        <taxon>Haloferacaceae</taxon>
        <taxon>Halogeometricum</taxon>
    </lineage>
</organism>
<feature type="transmembrane region" description="Helical" evidence="1">
    <location>
        <begin position="20"/>
        <end position="45"/>
    </location>
</feature>
<accession>A0ABU2G726</accession>
<keyword evidence="1" id="KW-0472">Membrane</keyword>
<feature type="transmembrane region" description="Helical" evidence="1">
    <location>
        <begin position="266"/>
        <end position="291"/>
    </location>
</feature>
<gene>
    <name evidence="2" type="ORF">NDI79_18055</name>
</gene>
<comment type="caution">
    <text evidence="2">The sequence shown here is derived from an EMBL/GenBank/DDBJ whole genome shotgun (WGS) entry which is preliminary data.</text>
</comment>
<feature type="transmembrane region" description="Helical" evidence="1">
    <location>
        <begin position="65"/>
        <end position="84"/>
    </location>
</feature>
<sequence length="431" mass="48625">MRVPELFVNYVRNPRRDSPINVGVARVIFGAYLLWNFGSMEFGAIDEWHLMPGAEEYLFFQPPVVQQYLPVEKAVLLVFLLAFLVGYRQRLTALVSALLVAHLATVMNAYVDSGRVNSMFIAGFFLIFFGLYAETDRLNVDAVRGALSESIDDLNETLRSPNTGEHSMRILQLVLLTVAVLYFGSAWTKLVFGSDLSLDWISATALGRWATSALVYWDPPTRLGEFMLRYPLLLTGAALGTIVFELGLLVAVLVGLPITPLLLGTLGMHTVIALSLGPFFFDQYVFLALLLPWDSLFRYLGPDEDETIDLVYDEHCYFCARSLYSFKLLDFTNAVRFHSQYTVPDRYRGREDVSFEDAMYVFDGEDAYAGYDAFRRLAKQFPVLVPLSWVMSLGPVARVGRRVYRYVAENRSRHFTCAVDADADGASSDRK</sequence>
<name>A0ABU2G726_9EURY</name>
<evidence type="ECO:0000313" key="2">
    <source>
        <dbReference type="EMBL" id="MDS0296083.1"/>
    </source>
</evidence>
<feature type="transmembrane region" description="Helical" evidence="1">
    <location>
        <begin position="170"/>
        <end position="188"/>
    </location>
</feature>
<dbReference type="EMBL" id="JAMQOQ010000005">
    <property type="protein sequence ID" value="MDS0296083.1"/>
    <property type="molecule type" value="Genomic_DNA"/>
</dbReference>
<evidence type="ECO:0000313" key="3">
    <source>
        <dbReference type="Proteomes" id="UP001254813"/>
    </source>
</evidence>
<proteinExistence type="predicted"/>
<dbReference type="Proteomes" id="UP001254813">
    <property type="component" value="Unassembled WGS sequence"/>
</dbReference>
<feature type="transmembrane region" description="Helical" evidence="1">
    <location>
        <begin position="91"/>
        <end position="110"/>
    </location>
</feature>
<dbReference type="Pfam" id="PF04134">
    <property type="entry name" value="DCC1-like"/>
    <property type="match status" value="1"/>
</dbReference>
<dbReference type="RefSeq" id="WP_310930068.1">
    <property type="nucleotide sequence ID" value="NZ_JAMQOQ010000005.1"/>
</dbReference>